<dbReference type="Proteomes" id="UP000191448">
    <property type="component" value="Unassembled WGS sequence"/>
</dbReference>
<proteinExistence type="predicted"/>
<dbReference type="InterPro" id="IPR050275">
    <property type="entry name" value="PGM_Phosphatase"/>
</dbReference>
<dbReference type="PANTHER" id="PTHR48100:SF1">
    <property type="entry name" value="HISTIDINE PHOSPHATASE FAMILY PROTEIN-RELATED"/>
    <property type="match status" value="1"/>
</dbReference>
<dbReference type="Pfam" id="PF00300">
    <property type="entry name" value="His_Phos_1"/>
    <property type="match status" value="1"/>
</dbReference>
<dbReference type="CDD" id="cd07067">
    <property type="entry name" value="HP_PGM_like"/>
    <property type="match status" value="1"/>
</dbReference>
<dbReference type="SUPFAM" id="SSF53254">
    <property type="entry name" value="Phosphoglycerate mutase-like"/>
    <property type="match status" value="1"/>
</dbReference>
<gene>
    <name evidence="2" type="primary">pspB_2</name>
    <name evidence="2" type="ORF">CLTHE_13340</name>
</gene>
<dbReference type="AlphaFoldDB" id="A0A1V4SVS2"/>
<dbReference type="EMBL" id="LTAY01000035">
    <property type="protein sequence ID" value="OPX48202.1"/>
    <property type="molecule type" value="Genomic_DNA"/>
</dbReference>
<dbReference type="OrthoDB" id="9783269at2"/>
<organism evidence="2 3">
    <name type="scientific">Clostridium thermobutyricum DSM 4928</name>
    <dbReference type="NCBI Taxonomy" id="1121339"/>
    <lineage>
        <taxon>Bacteria</taxon>
        <taxon>Bacillati</taxon>
        <taxon>Bacillota</taxon>
        <taxon>Clostridia</taxon>
        <taxon>Eubacteriales</taxon>
        <taxon>Clostridiaceae</taxon>
        <taxon>Clostridium</taxon>
    </lineage>
</organism>
<dbReference type="GO" id="GO:0016791">
    <property type="term" value="F:phosphatase activity"/>
    <property type="evidence" value="ECO:0007669"/>
    <property type="project" value="TreeGrafter"/>
</dbReference>
<dbReference type="InterPro" id="IPR013078">
    <property type="entry name" value="His_Pase_superF_clade-1"/>
</dbReference>
<comment type="caution">
    <text evidence="2">The sequence shown here is derived from an EMBL/GenBank/DDBJ whole genome shotgun (WGS) entry which is preliminary data.</text>
</comment>
<dbReference type="InterPro" id="IPR029033">
    <property type="entry name" value="His_PPase_superfam"/>
</dbReference>
<feature type="binding site" evidence="1">
    <location>
        <position position="60"/>
    </location>
    <ligand>
        <name>substrate</name>
    </ligand>
</feature>
<evidence type="ECO:0000256" key="1">
    <source>
        <dbReference type="PIRSR" id="PIRSR613078-2"/>
    </source>
</evidence>
<dbReference type="RefSeq" id="WP_080022563.1">
    <property type="nucleotide sequence ID" value="NZ_LTAY01000035.1"/>
</dbReference>
<sequence length="199" mass="23263">MNRAILYFIRHGKTEFNEKRLYCGSSDISLSSLGIEELKEKIKNIRYKKAKLNFTSGMKRANETFELIYGQDKFSILEGFKEFDFGDFEGKSYYDLKENKDYIAWIEDKTGKIKCPNGESKEIFYKRIERQLNDLIIEINKKGEKEGVIVCHGGTIGTLLELFSDRDDYFYNLQPECGGGYKVEVVIDKKIYIEILEEF</sequence>
<feature type="binding site" evidence="1">
    <location>
        <begin position="10"/>
        <end position="17"/>
    </location>
    <ligand>
        <name>substrate</name>
    </ligand>
</feature>
<protein>
    <submittedName>
        <fullName evidence="2">Putative phosphoserine phosphatase 2</fullName>
        <ecNumber evidence="2">3.1.3.3</ecNumber>
    </submittedName>
</protein>
<dbReference type="Gene3D" id="3.40.50.1240">
    <property type="entry name" value="Phosphoglycerate mutase-like"/>
    <property type="match status" value="1"/>
</dbReference>
<reference evidence="2 3" key="1">
    <citation type="submission" date="2016-02" db="EMBL/GenBank/DDBJ databases">
        <title>Genome sequence of Clostridium thermobutyricum DSM 4928.</title>
        <authorList>
            <person name="Poehlein A."/>
            <person name="Daniel R."/>
        </authorList>
    </citation>
    <scope>NUCLEOTIDE SEQUENCE [LARGE SCALE GENOMIC DNA]</scope>
    <source>
        <strain evidence="2 3">DSM 4928</strain>
    </source>
</reference>
<dbReference type="SMART" id="SM00855">
    <property type="entry name" value="PGAM"/>
    <property type="match status" value="1"/>
</dbReference>
<dbReference type="PANTHER" id="PTHR48100">
    <property type="entry name" value="BROAD-SPECIFICITY PHOSPHATASE YOR283W-RELATED"/>
    <property type="match status" value="1"/>
</dbReference>
<dbReference type="PIRSF" id="PIRSF000709">
    <property type="entry name" value="6PFK_2-Ptase"/>
    <property type="match status" value="1"/>
</dbReference>
<evidence type="ECO:0000313" key="3">
    <source>
        <dbReference type="Proteomes" id="UP000191448"/>
    </source>
</evidence>
<keyword evidence="2" id="KW-0378">Hydrolase</keyword>
<name>A0A1V4SVS2_9CLOT</name>
<evidence type="ECO:0000313" key="2">
    <source>
        <dbReference type="EMBL" id="OPX48202.1"/>
    </source>
</evidence>
<accession>A0A1V4SVS2</accession>
<dbReference type="GO" id="GO:0005737">
    <property type="term" value="C:cytoplasm"/>
    <property type="evidence" value="ECO:0007669"/>
    <property type="project" value="TreeGrafter"/>
</dbReference>
<dbReference type="EC" id="3.1.3.3" evidence="2"/>